<dbReference type="GO" id="GO:0008270">
    <property type="term" value="F:zinc ion binding"/>
    <property type="evidence" value="ECO:0007669"/>
    <property type="project" value="UniProtKB-KW"/>
</dbReference>
<feature type="transmembrane region" description="Helical" evidence="2">
    <location>
        <begin position="97"/>
        <end position="117"/>
    </location>
</feature>
<evidence type="ECO:0000313" key="3">
    <source>
        <dbReference type="EMBL" id="KAG6529054.1"/>
    </source>
</evidence>
<feature type="compositionally biased region" description="Basic and acidic residues" evidence="1">
    <location>
        <begin position="20"/>
        <end position="33"/>
    </location>
</feature>
<gene>
    <name evidence="3" type="ORF">ZIOFF_011248</name>
</gene>
<keyword evidence="2" id="KW-0472">Membrane</keyword>
<reference evidence="3 4" key="1">
    <citation type="submission" date="2020-08" db="EMBL/GenBank/DDBJ databases">
        <title>Plant Genome Project.</title>
        <authorList>
            <person name="Zhang R.-G."/>
        </authorList>
    </citation>
    <scope>NUCLEOTIDE SEQUENCE [LARGE SCALE GENOMIC DNA]</scope>
    <source>
        <tissue evidence="3">Rhizome</tissue>
    </source>
</reference>
<dbReference type="PANTHER" id="PTHR12981">
    <property type="entry name" value="ZINC FINGER PROTEIN-LIKE 1"/>
    <property type="match status" value="1"/>
</dbReference>
<sequence length="132" mass="15139">MKDQEPCLVKTPGATTRKLTYNDRKYSESSYHADDEDGTNKKYTRRGPFRNKFLRMLLPFWSNALPTLPVTAPAPRNGAHEGKVRHQKSSRMDTRKILLIIAIMACMATMGILYYRLAQDSLDESTQEDDLQ</sequence>
<dbReference type="AlphaFoldDB" id="A0A8J5M0W7"/>
<evidence type="ECO:0000256" key="1">
    <source>
        <dbReference type="SAM" id="MobiDB-lite"/>
    </source>
</evidence>
<dbReference type="Proteomes" id="UP000734854">
    <property type="component" value="Unassembled WGS sequence"/>
</dbReference>
<dbReference type="InterPro" id="IPR039043">
    <property type="entry name" value="ZFPL1"/>
</dbReference>
<keyword evidence="2" id="KW-0812">Transmembrane</keyword>
<dbReference type="PANTHER" id="PTHR12981:SF0">
    <property type="entry name" value="ZINC FINGER PROTEIN-LIKE 1"/>
    <property type="match status" value="1"/>
</dbReference>
<proteinExistence type="predicted"/>
<accession>A0A8J5M0W7</accession>
<name>A0A8J5M0W7_ZINOF</name>
<comment type="caution">
    <text evidence="3">The sequence shown here is derived from an EMBL/GenBank/DDBJ whole genome shotgun (WGS) entry which is preliminary data.</text>
</comment>
<dbReference type="GO" id="GO:0005794">
    <property type="term" value="C:Golgi apparatus"/>
    <property type="evidence" value="ECO:0007669"/>
    <property type="project" value="TreeGrafter"/>
</dbReference>
<dbReference type="EMBL" id="JACMSC010000003">
    <property type="protein sequence ID" value="KAG6529054.1"/>
    <property type="molecule type" value="Genomic_DNA"/>
</dbReference>
<feature type="region of interest" description="Disordered" evidence="1">
    <location>
        <begin position="19"/>
        <end position="45"/>
    </location>
</feature>
<dbReference type="GO" id="GO:0016020">
    <property type="term" value="C:membrane"/>
    <property type="evidence" value="ECO:0007669"/>
    <property type="project" value="UniProtKB-SubCell"/>
</dbReference>
<evidence type="ECO:0000313" key="4">
    <source>
        <dbReference type="Proteomes" id="UP000734854"/>
    </source>
</evidence>
<evidence type="ECO:0000256" key="2">
    <source>
        <dbReference type="SAM" id="Phobius"/>
    </source>
</evidence>
<keyword evidence="2" id="KW-1133">Transmembrane helix</keyword>
<protein>
    <submittedName>
        <fullName evidence="3">Uncharacterized protein</fullName>
    </submittedName>
</protein>
<keyword evidence="4" id="KW-1185">Reference proteome</keyword>
<organism evidence="3 4">
    <name type="scientific">Zingiber officinale</name>
    <name type="common">Ginger</name>
    <name type="synonym">Amomum zingiber</name>
    <dbReference type="NCBI Taxonomy" id="94328"/>
    <lineage>
        <taxon>Eukaryota</taxon>
        <taxon>Viridiplantae</taxon>
        <taxon>Streptophyta</taxon>
        <taxon>Embryophyta</taxon>
        <taxon>Tracheophyta</taxon>
        <taxon>Spermatophyta</taxon>
        <taxon>Magnoliopsida</taxon>
        <taxon>Liliopsida</taxon>
        <taxon>Zingiberales</taxon>
        <taxon>Zingiberaceae</taxon>
        <taxon>Zingiber</taxon>
    </lineage>
</organism>